<keyword evidence="4" id="KW-0808">Transferase</keyword>
<dbReference type="InterPro" id="IPR005467">
    <property type="entry name" value="His_kinase_dom"/>
</dbReference>
<dbReference type="SMART" id="SM00065">
    <property type="entry name" value="GAF"/>
    <property type="match status" value="1"/>
</dbReference>
<dbReference type="SMART" id="SM00448">
    <property type="entry name" value="REC"/>
    <property type="match status" value="1"/>
</dbReference>
<dbReference type="GeneID" id="68114150"/>
<comment type="caution">
    <text evidence="10">The sequence shown here is derived from an EMBL/GenBank/DDBJ whole genome shotgun (WGS) entry which is preliminary data.</text>
</comment>
<dbReference type="VEuPathDB" id="AmoebaDB:NfTy_076310"/>
<dbReference type="SMART" id="SM00388">
    <property type="entry name" value="HisKA"/>
    <property type="match status" value="1"/>
</dbReference>
<dbReference type="EC" id="2.7.13.3" evidence="2"/>
<protein>
    <recommendedName>
        <fullName evidence="2">histidine kinase</fullName>
        <ecNumber evidence="2">2.7.13.3</ecNumber>
    </recommendedName>
</protein>
<dbReference type="SMART" id="SM00387">
    <property type="entry name" value="HATPase_c"/>
    <property type="match status" value="1"/>
</dbReference>
<dbReference type="InterPro" id="IPR036097">
    <property type="entry name" value="HisK_dim/P_sf"/>
</dbReference>
<evidence type="ECO:0000256" key="6">
    <source>
        <dbReference type="PROSITE-ProRule" id="PRU00169"/>
    </source>
</evidence>
<comment type="catalytic activity">
    <reaction evidence="1">
        <text>ATP + protein L-histidine = ADP + protein N-phospho-L-histidine.</text>
        <dbReference type="EC" id="2.7.13.3"/>
    </reaction>
</comment>
<sequence>MKSCSASSPEEDNVLLNAEIENTIMTTIQNEPTTTTTMMSSEENVASDIENESTMSSSSSSSSSEEQSMLFCGSFSGSQIIKMAEAQNSLQSPQQQGQTTATLASSSRVSLPPHHPKIYSHQTGNDGHVMLETNEHSSLGSCPFLNETDHTKEDDNMSHVTSSIVNQQQLGDQQSQRSQPEEGMDTSFHGHNPPSNQDDHEREDGLSSLQQQGCIYATSRTLENIHNNRFASAMDFDFKSDKAINEAASKPRLLRSSSNHSNQLHGVTHSNNSQSIVTLAEVEHCPNDCTVVSHSSSSPTEDETSISSYCHSDESYDSDSRSHLLLRAIYNAQLSAAIHIENPSRLFLDLLNEVLCLLRCGYGFIGELKLDEYGKPFLHSHALSFAKTKLTDEARDLFNRVSSCNFKFNNMNTLFGHVLMTGEAIVTNDPKNHPKRSPTHLPKGHPRMDSFLGIPLHFNNELVGMIGLANKEGGFHNEDVTFLEPLCTTCSSIIVAWRYYLDREEAREKLRLSNLNLEHKIFQRTQELLQSNSKLSEEVERRRKIEQELLEQQKISQRVMLEKENFLRNVSHDCRTPLNAILGFSDLLLRSVDEFPISNQQLEFINLIKTSGESMLSLINDFLEIMKLEQQMKLNNELFSPCEPFEEVLDLVVLECDKKKLDLIIDYHPDFNFSTILYTDKGKMKQVLLNLLSNAVKFTTFGYIYIRVKMVTHQDGFTEMEVCVKDTGIGIEKENLSKIGQPFVQFKTKQESKGTGLGVSISKMIAQGLGGNLKVDSQGIGCGSEFTFTCKVPYKTFKDLTTEEQQAIHQREMVKFESLNEILQRDVTYFMETEQCNEFKILILDRSNLFADSLSHMIDNIDTVVRKIIFVCDSKKTLKTEIQNQIQSCGEFCKIIIFVDAMLLFDESISERSLSDIYAALDIPIELSLQHHNTSLQEPTRQPCVRIIPMLQQSIFYGTSVIPLSEYALMKPIFKVEDIAKILFPSIFVSLGNAYQSRKQSLSDADESLLSTAASFSVLVVDDNAINAKVISHMLFKLGIRNVTTCTSGEEAIEYVKKKYYNLIFLDLLMDGLNGTETSRIINMTCRHNAPCIILLTANLISEREREELINNNVKHFMTKPVRFTDVRQKIIHILRSQLNALTQ</sequence>
<dbReference type="Pfam" id="PF00072">
    <property type="entry name" value="Response_reg"/>
    <property type="match status" value="1"/>
</dbReference>
<dbReference type="Pfam" id="PF13185">
    <property type="entry name" value="GAF_2"/>
    <property type="match status" value="1"/>
</dbReference>
<dbReference type="InterPro" id="IPR003018">
    <property type="entry name" value="GAF"/>
</dbReference>
<dbReference type="OMA" id="FKFNNMN"/>
<dbReference type="Gene3D" id="1.10.287.130">
    <property type="match status" value="1"/>
</dbReference>
<feature type="region of interest" description="Disordered" evidence="7">
    <location>
        <begin position="251"/>
        <end position="270"/>
    </location>
</feature>
<evidence type="ECO:0000313" key="10">
    <source>
        <dbReference type="EMBL" id="KAF0974322.1"/>
    </source>
</evidence>
<dbReference type="Pfam" id="PF00512">
    <property type="entry name" value="HisKA"/>
    <property type="match status" value="1"/>
</dbReference>
<dbReference type="InterPro" id="IPR001789">
    <property type="entry name" value="Sig_transdc_resp-reg_receiver"/>
</dbReference>
<dbReference type="Proteomes" id="UP000444721">
    <property type="component" value="Unassembled WGS sequence"/>
</dbReference>
<dbReference type="SUPFAM" id="SSF52172">
    <property type="entry name" value="CheY-like"/>
    <property type="match status" value="1"/>
</dbReference>
<evidence type="ECO:0000256" key="5">
    <source>
        <dbReference type="ARBA" id="ARBA00022777"/>
    </source>
</evidence>
<dbReference type="PROSITE" id="PS50110">
    <property type="entry name" value="RESPONSE_REGULATORY"/>
    <property type="match status" value="1"/>
</dbReference>
<feature type="compositionally biased region" description="Basic and acidic residues" evidence="7">
    <location>
        <begin position="147"/>
        <end position="157"/>
    </location>
</feature>
<dbReference type="Pfam" id="PF02518">
    <property type="entry name" value="HATPase_c"/>
    <property type="match status" value="1"/>
</dbReference>
<evidence type="ECO:0000256" key="1">
    <source>
        <dbReference type="ARBA" id="ARBA00000085"/>
    </source>
</evidence>
<feature type="region of interest" description="Disordered" evidence="7">
    <location>
        <begin position="25"/>
        <end position="69"/>
    </location>
</feature>
<dbReference type="InterPro" id="IPR011006">
    <property type="entry name" value="CheY-like_superfamily"/>
</dbReference>
<evidence type="ECO:0000256" key="2">
    <source>
        <dbReference type="ARBA" id="ARBA00012438"/>
    </source>
</evidence>
<dbReference type="SUPFAM" id="SSF55781">
    <property type="entry name" value="GAF domain-like"/>
    <property type="match status" value="1"/>
</dbReference>
<feature type="modified residue" description="4-aspartylphosphate" evidence="6">
    <location>
        <position position="1067"/>
    </location>
</feature>
<gene>
    <name evidence="10" type="ORF">FDP41_006932</name>
</gene>
<feature type="region of interest" description="Disordered" evidence="7">
    <location>
        <begin position="87"/>
        <end position="207"/>
    </location>
</feature>
<dbReference type="InterPro" id="IPR036890">
    <property type="entry name" value="HATPase_C_sf"/>
</dbReference>
<evidence type="ECO:0000256" key="3">
    <source>
        <dbReference type="ARBA" id="ARBA00022553"/>
    </source>
</evidence>
<keyword evidence="3 6" id="KW-0597">Phosphoprotein</keyword>
<feature type="domain" description="Histidine kinase" evidence="8">
    <location>
        <begin position="569"/>
        <end position="794"/>
    </location>
</feature>
<feature type="compositionally biased region" description="Low complexity" evidence="7">
    <location>
        <begin position="87"/>
        <end position="98"/>
    </location>
</feature>
<dbReference type="PANTHER" id="PTHR43047">
    <property type="entry name" value="TWO-COMPONENT HISTIDINE PROTEIN KINASE"/>
    <property type="match status" value="1"/>
</dbReference>
<feature type="domain" description="Response regulatory" evidence="9">
    <location>
        <begin position="1017"/>
        <end position="1135"/>
    </location>
</feature>
<dbReference type="Gene3D" id="3.30.450.40">
    <property type="match status" value="1"/>
</dbReference>
<dbReference type="InterPro" id="IPR003661">
    <property type="entry name" value="HisK_dim/P_dom"/>
</dbReference>
<reference evidence="10 11" key="1">
    <citation type="journal article" date="2019" name="Sci. Rep.">
        <title>Nanopore sequencing improves the draft genome of the human pathogenic amoeba Naegleria fowleri.</title>
        <authorList>
            <person name="Liechti N."/>
            <person name="Schurch N."/>
            <person name="Bruggmann R."/>
            <person name="Wittwer M."/>
        </authorList>
    </citation>
    <scope>NUCLEOTIDE SEQUENCE [LARGE SCALE GENOMIC DNA]</scope>
    <source>
        <strain evidence="10 11">ATCC 30894</strain>
    </source>
</reference>
<keyword evidence="11" id="KW-1185">Reference proteome</keyword>
<evidence type="ECO:0000259" key="9">
    <source>
        <dbReference type="PROSITE" id="PS50110"/>
    </source>
</evidence>
<proteinExistence type="predicted"/>
<evidence type="ECO:0000256" key="7">
    <source>
        <dbReference type="SAM" id="MobiDB-lite"/>
    </source>
</evidence>
<dbReference type="VEuPathDB" id="AmoebaDB:FDP41_006932"/>
<dbReference type="Gene3D" id="3.40.50.2300">
    <property type="match status" value="1"/>
</dbReference>
<dbReference type="InterPro" id="IPR004358">
    <property type="entry name" value="Sig_transdc_His_kin-like_C"/>
</dbReference>
<dbReference type="PROSITE" id="PS50109">
    <property type="entry name" value="HIS_KIN"/>
    <property type="match status" value="1"/>
</dbReference>
<dbReference type="GO" id="GO:0000155">
    <property type="term" value="F:phosphorelay sensor kinase activity"/>
    <property type="evidence" value="ECO:0007669"/>
    <property type="project" value="InterPro"/>
</dbReference>
<dbReference type="CDD" id="cd00082">
    <property type="entry name" value="HisKA"/>
    <property type="match status" value="1"/>
</dbReference>
<dbReference type="Gene3D" id="3.30.565.10">
    <property type="entry name" value="Histidine kinase-like ATPase, C-terminal domain"/>
    <property type="match status" value="1"/>
</dbReference>
<dbReference type="AlphaFoldDB" id="A0A6A5BHN5"/>
<feature type="compositionally biased region" description="Polar residues" evidence="7">
    <location>
        <begin position="255"/>
        <end position="270"/>
    </location>
</feature>
<feature type="compositionally biased region" description="Low complexity" evidence="7">
    <location>
        <begin position="25"/>
        <end position="68"/>
    </location>
</feature>
<feature type="compositionally biased region" description="Low complexity" evidence="7">
    <location>
        <begin position="167"/>
        <end position="178"/>
    </location>
</feature>
<dbReference type="InterPro" id="IPR029016">
    <property type="entry name" value="GAF-like_dom_sf"/>
</dbReference>
<evidence type="ECO:0000313" key="11">
    <source>
        <dbReference type="Proteomes" id="UP000444721"/>
    </source>
</evidence>
<evidence type="ECO:0000256" key="4">
    <source>
        <dbReference type="ARBA" id="ARBA00022679"/>
    </source>
</evidence>
<dbReference type="VEuPathDB" id="AmoebaDB:NF0115420"/>
<dbReference type="SUPFAM" id="SSF47384">
    <property type="entry name" value="Homodimeric domain of signal transducing histidine kinase"/>
    <property type="match status" value="1"/>
</dbReference>
<dbReference type="RefSeq" id="XP_044559035.1">
    <property type="nucleotide sequence ID" value="XM_044710621.1"/>
</dbReference>
<feature type="compositionally biased region" description="Polar residues" evidence="7">
    <location>
        <begin position="99"/>
        <end position="109"/>
    </location>
</feature>
<organism evidence="10 11">
    <name type="scientific">Naegleria fowleri</name>
    <name type="common">Brain eating amoeba</name>
    <dbReference type="NCBI Taxonomy" id="5763"/>
    <lineage>
        <taxon>Eukaryota</taxon>
        <taxon>Discoba</taxon>
        <taxon>Heterolobosea</taxon>
        <taxon>Tetramitia</taxon>
        <taxon>Eutetramitia</taxon>
        <taxon>Vahlkampfiidae</taxon>
        <taxon>Naegleria</taxon>
    </lineage>
</organism>
<feature type="compositionally biased region" description="Polar residues" evidence="7">
    <location>
        <begin position="292"/>
        <end position="310"/>
    </location>
</feature>
<keyword evidence="5" id="KW-0418">Kinase</keyword>
<feature type="region of interest" description="Disordered" evidence="7">
    <location>
        <begin position="292"/>
        <end position="311"/>
    </location>
</feature>
<dbReference type="SUPFAM" id="SSF55874">
    <property type="entry name" value="ATPase domain of HSP90 chaperone/DNA topoisomerase II/histidine kinase"/>
    <property type="match status" value="1"/>
</dbReference>
<dbReference type="EMBL" id="VFQX01000053">
    <property type="protein sequence ID" value="KAF0974322.1"/>
    <property type="molecule type" value="Genomic_DNA"/>
</dbReference>
<dbReference type="PRINTS" id="PR00344">
    <property type="entry name" value="BCTRLSENSOR"/>
</dbReference>
<dbReference type="CDD" id="cd17546">
    <property type="entry name" value="REC_hyHK_CKI1_RcsC-like"/>
    <property type="match status" value="1"/>
</dbReference>
<dbReference type="InterPro" id="IPR003594">
    <property type="entry name" value="HATPase_dom"/>
</dbReference>
<evidence type="ECO:0000259" key="8">
    <source>
        <dbReference type="PROSITE" id="PS50109"/>
    </source>
</evidence>
<dbReference type="OrthoDB" id="10266508at2759"/>
<accession>A0A6A5BHN5</accession>
<name>A0A6A5BHN5_NAEFO</name>